<dbReference type="Proteomes" id="UP001501020">
    <property type="component" value="Unassembled WGS sequence"/>
</dbReference>
<accession>A0ABN3AEY0</accession>
<dbReference type="RefSeq" id="WP_344280927.1">
    <property type="nucleotide sequence ID" value="NZ_BAAAMR010000119.1"/>
</dbReference>
<reference evidence="2 3" key="1">
    <citation type="journal article" date="2019" name="Int. J. Syst. Evol. Microbiol.">
        <title>The Global Catalogue of Microorganisms (GCM) 10K type strain sequencing project: providing services to taxonomists for standard genome sequencing and annotation.</title>
        <authorList>
            <consortium name="The Broad Institute Genomics Platform"/>
            <consortium name="The Broad Institute Genome Sequencing Center for Infectious Disease"/>
            <person name="Wu L."/>
            <person name="Ma J."/>
        </authorList>
    </citation>
    <scope>NUCLEOTIDE SEQUENCE [LARGE SCALE GENOMIC DNA]</scope>
    <source>
        <strain evidence="2 3">JCM 13850</strain>
    </source>
</reference>
<proteinExistence type="predicted"/>
<comment type="caution">
    <text evidence="2">The sequence shown here is derived from an EMBL/GenBank/DDBJ whole genome shotgun (WGS) entry which is preliminary data.</text>
</comment>
<evidence type="ECO:0000313" key="3">
    <source>
        <dbReference type="Proteomes" id="UP001501020"/>
    </source>
</evidence>
<keyword evidence="3" id="KW-1185">Reference proteome</keyword>
<evidence type="ECO:0000313" key="2">
    <source>
        <dbReference type="EMBL" id="GAA2164441.1"/>
    </source>
</evidence>
<dbReference type="EMBL" id="BAAAMR010000119">
    <property type="protein sequence ID" value="GAA2164441.1"/>
    <property type="molecule type" value="Genomic_DNA"/>
</dbReference>
<organism evidence="2 3">
    <name type="scientific">Actinomadura napierensis</name>
    <dbReference type="NCBI Taxonomy" id="267854"/>
    <lineage>
        <taxon>Bacteria</taxon>
        <taxon>Bacillati</taxon>
        <taxon>Actinomycetota</taxon>
        <taxon>Actinomycetes</taxon>
        <taxon>Streptosporangiales</taxon>
        <taxon>Thermomonosporaceae</taxon>
        <taxon>Actinomadura</taxon>
    </lineage>
</organism>
<feature type="region of interest" description="Disordered" evidence="1">
    <location>
        <begin position="1"/>
        <end position="44"/>
    </location>
</feature>
<protein>
    <submittedName>
        <fullName evidence="2">Uncharacterized protein</fullName>
    </submittedName>
</protein>
<sequence length="44" mass="4863">MDNALANPRRTRIVSWPERRPADTDSERPADAETASPEDGLAAR</sequence>
<gene>
    <name evidence="2" type="ORF">GCM10009727_82010</name>
</gene>
<feature type="compositionally biased region" description="Basic and acidic residues" evidence="1">
    <location>
        <begin position="17"/>
        <end position="31"/>
    </location>
</feature>
<name>A0ABN3AEY0_9ACTN</name>
<evidence type="ECO:0000256" key="1">
    <source>
        <dbReference type="SAM" id="MobiDB-lite"/>
    </source>
</evidence>